<protein>
    <submittedName>
        <fullName evidence="1">Helix-turn-helix transcriptional regulator</fullName>
    </submittedName>
</protein>
<organism evidence="1 2">
    <name type="scientific">Micromonospora sicca</name>
    <dbReference type="NCBI Taxonomy" id="2202420"/>
    <lineage>
        <taxon>Bacteria</taxon>
        <taxon>Bacillati</taxon>
        <taxon>Actinomycetota</taxon>
        <taxon>Actinomycetes</taxon>
        <taxon>Micromonosporales</taxon>
        <taxon>Micromonosporaceae</taxon>
        <taxon>Micromonospora</taxon>
    </lineage>
</organism>
<evidence type="ECO:0000313" key="1">
    <source>
        <dbReference type="EMBL" id="PWR14752.1"/>
    </source>
</evidence>
<dbReference type="EMBL" id="QGKS01000217">
    <property type="protein sequence ID" value="PWR14752.1"/>
    <property type="molecule type" value="Genomic_DNA"/>
</dbReference>
<reference evidence="1 2" key="1">
    <citation type="submission" date="2018-05" db="EMBL/GenBank/DDBJ databases">
        <title>Micromonosporas from Atacama Desert.</title>
        <authorList>
            <person name="Carro L."/>
            <person name="Golinska P."/>
            <person name="Klenk H.-P."/>
            <person name="Goodfellow M."/>
        </authorList>
    </citation>
    <scope>NUCLEOTIDE SEQUENCE [LARGE SCALE GENOMIC DNA]</scope>
    <source>
        <strain evidence="1 2">4G51</strain>
    </source>
</reference>
<dbReference type="Proteomes" id="UP000246050">
    <property type="component" value="Unassembled WGS sequence"/>
</dbReference>
<dbReference type="SUPFAM" id="SSF52540">
    <property type="entry name" value="P-loop containing nucleoside triphosphate hydrolases"/>
    <property type="match status" value="1"/>
</dbReference>
<dbReference type="InterPro" id="IPR027417">
    <property type="entry name" value="P-loop_NTPase"/>
</dbReference>
<comment type="caution">
    <text evidence="1">The sequence shown here is derived from an EMBL/GenBank/DDBJ whole genome shotgun (WGS) entry which is preliminary data.</text>
</comment>
<proteinExistence type="predicted"/>
<name>A0A317DK37_9ACTN</name>
<gene>
    <name evidence="1" type="ORF">DKT69_14590</name>
</gene>
<feature type="non-terminal residue" evidence="1">
    <location>
        <position position="390"/>
    </location>
</feature>
<sequence>MTTMIKSSAAGSRLVLDRGPQALLDAVAADPDAPLALGVTGPGGHGRSAYLQDLARVYRRAGSTVLEGAPDQPDTIEPDAVLVVDDAHLLDDARLRALRALVATRRHRVAVGYRPWPRPAALVDLADALRRDGHLVLLTPFARERTAAYLATVPEVGRRPDLVDFVQQQTAGVPRDVERLVRGLRGQESGPGVPAEPPRQVILQFGADLDDLPPDVRRLLLAVAAGVPLPVDLLRALLGREPGEVDELIAATRAAGLLGADGRLAPIVRRAVAALSPATERTAVWRRLTELQLARGGPVLPLVRSLLAAGVAGDCPAPTLEAAAEEALAGEPALAAELFAAATAAGRPAALRQAVAAALAGDLDAALRLADRLLAAAAPADRSGAAVVAA</sequence>
<dbReference type="AlphaFoldDB" id="A0A317DK37"/>
<evidence type="ECO:0000313" key="2">
    <source>
        <dbReference type="Proteomes" id="UP000246050"/>
    </source>
</evidence>
<accession>A0A317DK37</accession>